<dbReference type="PANTHER" id="PTHR45703:SF36">
    <property type="entry name" value="DYNEIN HEAVY CHAIN, CYTOPLASMIC"/>
    <property type="match status" value="1"/>
</dbReference>
<gene>
    <name evidence="4" type="ORF">PAPYR_9357</name>
</gene>
<evidence type="ECO:0000259" key="2">
    <source>
        <dbReference type="Pfam" id="PF12781"/>
    </source>
</evidence>
<dbReference type="Pfam" id="PF18198">
    <property type="entry name" value="AAA_lid_11"/>
    <property type="match status" value="1"/>
</dbReference>
<feature type="domain" description="Dynein heavy chain ATP-binding dynein motor region" evidence="2">
    <location>
        <begin position="3"/>
        <end position="70"/>
    </location>
</feature>
<reference evidence="4" key="1">
    <citation type="journal article" date="2022" name="bioRxiv">
        <title>Genomics of Preaxostyla Flagellates Illuminates Evolutionary Transitions and the Path Towards Mitochondrial Loss.</title>
        <authorList>
            <person name="Novak L.V.F."/>
            <person name="Treitli S.C."/>
            <person name="Pyrih J."/>
            <person name="Halakuc P."/>
            <person name="Pipaliya S.V."/>
            <person name="Vacek V."/>
            <person name="Brzon O."/>
            <person name="Soukal P."/>
            <person name="Eme L."/>
            <person name="Dacks J.B."/>
            <person name="Karnkowska A."/>
            <person name="Elias M."/>
            <person name="Hampl V."/>
        </authorList>
    </citation>
    <scope>NUCLEOTIDE SEQUENCE</scope>
    <source>
        <strain evidence="4">RCP-MX</strain>
    </source>
</reference>
<dbReference type="Gene3D" id="6.10.140.1060">
    <property type="match status" value="1"/>
</dbReference>
<dbReference type="Gene3D" id="1.10.8.1220">
    <property type="match status" value="1"/>
</dbReference>
<keyword evidence="5" id="KW-1185">Reference proteome</keyword>
<dbReference type="EMBL" id="JAPMOS010000098">
    <property type="protein sequence ID" value="KAJ4455654.1"/>
    <property type="molecule type" value="Genomic_DNA"/>
</dbReference>
<name>A0ABQ8U8N1_9EUKA</name>
<dbReference type="Gene3D" id="3.40.50.300">
    <property type="entry name" value="P-loop containing nucleotide triphosphate hydrolases"/>
    <property type="match status" value="1"/>
</dbReference>
<dbReference type="Pfam" id="PF03028">
    <property type="entry name" value="Dynein_heavy"/>
    <property type="match status" value="1"/>
</dbReference>
<dbReference type="InterPro" id="IPR027417">
    <property type="entry name" value="P-loop_NTPase"/>
</dbReference>
<dbReference type="InterPro" id="IPR041658">
    <property type="entry name" value="AAA_lid_11"/>
</dbReference>
<proteinExistence type="predicted"/>
<protein>
    <submittedName>
        <fullName evidence="4">Dynein heavy chain 1</fullName>
    </submittedName>
</protein>
<organism evidence="4 5">
    <name type="scientific">Paratrimastix pyriformis</name>
    <dbReference type="NCBI Taxonomy" id="342808"/>
    <lineage>
        <taxon>Eukaryota</taxon>
        <taxon>Metamonada</taxon>
        <taxon>Preaxostyla</taxon>
        <taxon>Paratrimastigidae</taxon>
        <taxon>Paratrimastix</taxon>
    </lineage>
</organism>
<dbReference type="Proteomes" id="UP001141327">
    <property type="component" value="Unassembled WGS sequence"/>
</dbReference>
<feature type="domain" description="Dynein heavy chain AAA lid" evidence="3">
    <location>
        <begin position="480"/>
        <end position="530"/>
    </location>
</feature>
<dbReference type="InterPro" id="IPR042219">
    <property type="entry name" value="AAA_lid_11_sf"/>
</dbReference>
<dbReference type="InterPro" id="IPR026983">
    <property type="entry name" value="DHC"/>
</dbReference>
<evidence type="ECO:0000313" key="4">
    <source>
        <dbReference type="EMBL" id="KAJ4455654.1"/>
    </source>
</evidence>
<accession>A0ABQ8U8N1</accession>
<dbReference type="Gene3D" id="1.10.8.720">
    <property type="entry name" value="Region D6 of dynein motor"/>
    <property type="match status" value="1"/>
</dbReference>
<comment type="caution">
    <text evidence="4">The sequence shown here is derived from an EMBL/GenBank/DDBJ whole genome shotgun (WGS) entry which is preliminary data.</text>
</comment>
<dbReference type="Pfam" id="PF12781">
    <property type="entry name" value="AAA_9"/>
    <property type="match status" value="1"/>
</dbReference>
<dbReference type="InterPro" id="IPR035706">
    <property type="entry name" value="AAA_9"/>
</dbReference>
<evidence type="ECO:0000313" key="5">
    <source>
        <dbReference type="Proteomes" id="UP001141327"/>
    </source>
</evidence>
<evidence type="ECO:0000259" key="3">
    <source>
        <dbReference type="Pfam" id="PF18198"/>
    </source>
</evidence>
<feature type="domain" description="Dynein heavy chain region D6 P-loop" evidence="1">
    <location>
        <begin position="333"/>
        <end position="444"/>
    </location>
</feature>
<dbReference type="PANTHER" id="PTHR45703">
    <property type="entry name" value="DYNEIN HEAVY CHAIN"/>
    <property type="match status" value="1"/>
</dbReference>
<dbReference type="InterPro" id="IPR004273">
    <property type="entry name" value="Dynein_heavy_D6_P-loop"/>
</dbReference>
<evidence type="ECO:0000259" key="1">
    <source>
        <dbReference type="Pfam" id="PF03028"/>
    </source>
</evidence>
<sequence length="568" mass="64262">MRGVVVDFEEPTLEQEKRELVKANAEIHRLQHATDERILALISQRADPGKSILDSALLIDQLEQSKSASADQRRRMAQSEQAEVKTDTARLRYYALARHAATLYFAMAEMAKVNHMYQFSLARFMQLFTAVFEETKAKASVVGSGPPAAEQEHFLARLKALARALTAKVHSYVIRSLYEQDRLTWSFLLLTRLLRADAELDEVALGFFLHGADATHQASLPNPAPLWISPEAWRQTSALDLMEPFRTGGLSADISQQPERWRKWVSGPAPHLDPMPPKWEHITPFHRLCLLRCLRPDRLPAAIRNLVASRLDPSFVEPVSVDISTVWREAGPLVPVVLLLSPGEDPTRVLEMGAERQEMGGRFRKISLGLGQSARAEKMLQECMSLGHWLFMQNCHLAPDWLPTLARQLECVAPDRVHQRFRLFLATRPTPHFPVSILENALKVSTEAPSSIRETLTRSMDALIKQPDFQDRVQRYGTNWTRIHYLLAFLHAVVVGRSRYAGVGWSLPYHFSHDELRLSAKQLGWLLTEGPTCSVPLALMFICFCPACLDVHISVPLALMFIFLSRLP</sequence>